<evidence type="ECO:0000313" key="2">
    <source>
        <dbReference type="EMBL" id="MBP2028494.1"/>
    </source>
</evidence>
<dbReference type="Proteomes" id="UP001314903">
    <property type="component" value="Unassembled WGS sequence"/>
</dbReference>
<accession>A0ABS4KL57</accession>
<evidence type="ECO:0008006" key="4">
    <source>
        <dbReference type="Google" id="ProtNLM"/>
    </source>
</evidence>
<proteinExistence type="predicted"/>
<dbReference type="EMBL" id="JAGGLI010000030">
    <property type="protein sequence ID" value="MBP2028494.1"/>
    <property type="molecule type" value="Genomic_DNA"/>
</dbReference>
<dbReference type="Pfam" id="PF12687">
    <property type="entry name" value="DUF3801"/>
    <property type="match status" value="1"/>
</dbReference>
<reference evidence="2 3" key="1">
    <citation type="submission" date="2021-03" db="EMBL/GenBank/DDBJ databases">
        <title>Genomic Encyclopedia of Type Strains, Phase IV (KMG-IV): sequencing the most valuable type-strain genomes for metagenomic binning, comparative biology and taxonomic classification.</title>
        <authorList>
            <person name="Goeker M."/>
        </authorList>
    </citation>
    <scope>NUCLEOTIDE SEQUENCE [LARGE SCALE GENOMIC DNA]</scope>
    <source>
        <strain evidence="2 3">DSM 27512</strain>
    </source>
</reference>
<dbReference type="InterPro" id="IPR024234">
    <property type="entry name" value="DUF3801"/>
</dbReference>
<feature type="region of interest" description="Disordered" evidence="1">
    <location>
        <begin position="206"/>
        <end position="255"/>
    </location>
</feature>
<gene>
    <name evidence="2" type="ORF">J2Z35_002319</name>
</gene>
<keyword evidence="3" id="KW-1185">Reference proteome</keyword>
<evidence type="ECO:0000256" key="1">
    <source>
        <dbReference type="SAM" id="MobiDB-lite"/>
    </source>
</evidence>
<sequence>MNQEETLRDALKTIEDSYRTTRKLVHHTEKPIKKIYGLTLNAIDITGEVLVKLFEKLLNKDIPWKTNAKNLKFLYKKGVPLSSNDCDIKDLQLFQKIMKNHEVDYSIKKDYSTPGRFNLFFLARDVELIEKALERFIVAERLQSNEKSDFIKEQSIELSDNLEEVKNKMDKLENQIENDKNPKEKKRHEETLKIYQEHYKNLSKNDLKRAEKIERVPNSKEKESTILKLEKAKDKAKEANLSNEKVKEKKQELSL</sequence>
<comment type="caution">
    <text evidence="2">The sequence shown here is derived from an EMBL/GenBank/DDBJ whole genome shotgun (WGS) entry which is preliminary data.</text>
</comment>
<organism evidence="2 3">
    <name type="scientific">Acetoanaerobium pronyense</name>
    <dbReference type="NCBI Taxonomy" id="1482736"/>
    <lineage>
        <taxon>Bacteria</taxon>
        <taxon>Bacillati</taxon>
        <taxon>Bacillota</taxon>
        <taxon>Clostridia</taxon>
        <taxon>Peptostreptococcales</taxon>
        <taxon>Filifactoraceae</taxon>
        <taxon>Acetoanaerobium</taxon>
    </lineage>
</organism>
<dbReference type="RefSeq" id="WP_209661544.1">
    <property type="nucleotide sequence ID" value="NZ_JAGGLI010000030.1"/>
</dbReference>
<evidence type="ECO:0000313" key="3">
    <source>
        <dbReference type="Proteomes" id="UP001314903"/>
    </source>
</evidence>
<protein>
    <recommendedName>
        <fullName evidence="4">DUF3801 domain-containing protein</fullName>
    </recommendedName>
</protein>
<name>A0ABS4KL57_9FIRM</name>